<keyword evidence="6" id="KW-1185">Reference proteome</keyword>
<dbReference type="EMBL" id="CAUOFW020004724">
    <property type="protein sequence ID" value="CAK9166958.1"/>
    <property type="molecule type" value="Genomic_DNA"/>
</dbReference>
<dbReference type="SUPFAM" id="SSF54928">
    <property type="entry name" value="RNA-binding domain, RBD"/>
    <property type="match status" value="2"/>
</dbReference>
<dbReference type="Proteomes" id="UP001642360">
    <property type="component" value="Unassembled WGS sequence"/>
</dbReference>
<dbReference type="GO" id="GO:0003723">
    <property type="term" value="F:RNA binding"/>
    <property type="evidence" value="ECO:0007669"/>
    <property type="project" value="UniProtKB-UniRule"/>
</dbReference>
<organism evidence="5 6">
    <name type="scientific">Ilex paraguariensis</name>
    <name type="common">yerba mate</name>
    <dbReference type="NCBI Taxonomy" id="185542"/>
    <lineage>
        <taxon>Eukaryota</taxon>
        <taxon>Viridiplantae</taxon>
        <taxon>Streptophyta</taxon>
        <taxon>Embryophyta</taxon>
        <taxon>Tracheophyta</taxon>
        <taxon>Spermatophyta</taxon>
        <taxon>Magnoliopsida</taxon>
        <taxon>eudicotyledons</taxon>
        <taxon>Gunneridae</taxon>
        <taxon>Pentapetalae</taxon>
        <taxon>asterids</taxon>
        <taxon>campanulids</taxon>
        <taxon>Aquifoliales</taxon>
        <taxon>Aquifoliaceae</taxon>
        <taxon>Ilex</taxon>
    </lineage>
</organism>
<feature type="compositionally biased region" description="Basic residues" evidence="3">
    <location>
        <begin position="1"/>
        <end position="12"/>
    </location>
</feature>
<sequence>MAKNKAKKQKLAKKPETTTTKIDKQLKKKKKITGKTPPLPKIETQIATASDSDSDTESEKFQKLLEPYTKDQLMEFIVDAALKDASLFDRIRDTADKDVSHRKIFVHGLGWDTTRETLTAAFKQFGEIEECNVVTDRVTGKAKGFGFVSFKTRKAAAKALKNPRKKIGNRITSCQLASVGPMPPPQSQDTASRKIYVSNVNHDVDPERLRAFFAKFGEIETGPLGFDMQTGKSRGFALFVYKTQEGAKKVLEEPYKMFEGHQLHCQRAAEGKSKVGGAASVTTALQPVQLPALAAAQNLALFGQQHPSFNPLYSALLANPNMGLLAGGTVNPLLVAGGLGPAGSAAMGFGAYGGVGTQGLGSLGGSTSVLGAYGGAGTNAPMLQGLQHMYPNAQIGQTSSAGARGTGGNFNGYPSYLWYDR</sequence>
<evidence type="ECO:0000313" key="5">
    <source>
        <dbReference type="EMBL" id="CAK9166958.1"/>
    </source>
</evidence>
<keyword evidence="1 2" id="KW-0694">RNA-binding</keyword>
<accession>A0ABC8TC37</accession>
<proteinExistence type="predicted"/>
<gene>
    <name evidence="5" type="ORF">ILEXP_LOCUS36204</name>
</gene>
<protein>
    <recommendedName>
        <fullName evidence="4">RRM domain-containing protein</fullName>
    </recommendedName>
</protein>
<evidence type="ECO:0000256" key="1">
    <source>
        <dbReference type="ARBA" id="ARBA00022884"/>
    </source>
</evidence>
<dbReference type="InterPro" id="IPR050886">
    <property type="entry name" value="RNA-binding_reg"/>
</dbReference>
<evidence type="ECO:0000256" key="3">
    <source>
        <dbReference type="SAM" id="MobiDB-lite"/>
    </source>
</evidence>
<name>A0ABC8TC37_9AQUA</name>
<evidence type="ECO:0000259" key="4">
    <source>
        <dbReference type="PROSITE" id="PS50102"/>
    </source>
</evidence>
<evidence type="ECO:0000313" key="6">
    <source>
        <dbReference type="Proteomes" id="UP001642360"/>
    </source>
</evidence>
<evidence type="ECO:0000256" key="2">
    <source>
        <dbReference type="PROSITE-ProRule" id="PRU00176"/>
    </source>
</evidence>
<dbReference type="AlphaFoldDB" id="A0ABC8TC37"/>
<comment type="caution">
    <text evidence="5">The sequence shown here is derived from an EMBL/GenBank/DDBJ whole genome shotgun (WGS) entry which is preliminary data.</text>
</comment>
<feature type="non-terminal residue" evidence="5">
    <location>
        <position position="421"/>
    </location>
</feature>
<reference evidence="5 6" key="1">
    <citation type="submission" date="2024-02" db="EMBL/GenBank/DDBJ databases">
        <authorList>
            <person name="Vignale AGUSTIN F."/>
            <person name="Sosa J E."/>
            <person name="Modenutti C."/>
        </authorList>
    </citation>
    <scope>NUCLEOTIDE SEQUENCE [LARGE SCALE GENOMIC DNA]</scope>
</reference>
<dbReference type="SMART" id="SM00360">
    <property type="entry name" value="RRM"/>
    <property type="match status" value="2"/>
</dbReference>
<feature type="domain" description="RRM" evidence="4">
    <location>
        <begin position="102"/>
        <end position="202"/>
    </location>
</feature>
<dbReference type="InterPro" id="IPR035979">
    <property type="entry name" value="RBD_domain_sf"/>
</dbReference>
<dbReference type="InterPro" id="IPR000504">
    <property type="entry name" value="RRM_dom"/>
</dbReference>
<dbReference type="PANTHER" id="PTHR48024">
    <property type="entry name" value="GEO13361P1-RELATED"/>
    <property type="match status" value="1"/>
</dbReference>
<feature type="domain" description="RRM" evidence="4">
    <location>
        <begin position="193"/>
        <end position="270"/>
    </location>
</feature>
<dbReference type="Gene3D" id="3.30.70.330">
    <property type="match status" value="2"/>
</dbReference>
<feature type="region of interest" description="Disordered" evidence="3">
    <location>
        <begin position="1"/>
        <end position="55"/>
    </location>
</feature>
<dbReference type="Pfam" id="PF00076">
    <property type="entry name" value="RRM_1"/>
    <property type="match status" value="2"/>
</dbReference>
<dbReference type="PANTHER" id="PTHR48024:SF9">
    <property type="entry name" value="UBP1-ASSOCIATED PROTEINS 1A-RELATED"/>
    <property type="match status" value="1"/>
</dbReference>
<dbReference type="InterPro" id="IPR012677">
    <property type="entry name" value="Nucleotide-bd_a/b_plait_sf"/>
</dbReference>
<dbReference type="PROSITE" id="PS50102">
    <property type="entry name" value="RRM"/>
    <property type="match status" value="2"/>
</dbReference>
<feature type="compositionally biased region" description="Basic and acidic residues" evidence="3">
    <location>
        <begin position="13"/>
        <end position="25"/>
    </location>
</feature>